<name>A0A2T3Z629_TRIA4</name>
<dbReference type="Proteomes" id="UP000240493">
    <property type="component" value="Unassembled WGS sequence"/>
</dbReference>
<keyword evidence="2" id="KW-1185">Reference proteome</keyword>
<reference evidence="1 2" key="1">
    <citation type="submission" date="2016-07" db="EMBL/GenBank/DDBJ databases">
        <title>Multiple horizontal gene transfer events from other fungi enriched the ability of initially mycotrophic Trichoderma (Ascomycota) to feed on dead plant biomass.</title>
        <authorList>
            <consortium name="DOE Joint Genome Institute"/>
            <person name="Aerts A."/>
            <person name="Atanasova L."/>
            <person name="Chenthamara K."/>
            <person name="Zhang J."/>
            <person name="Grujic M."/>
            <person name="Henrissat B."/>
            <person name="Kuo A."/>
            <person name="Salamov A."/>
            <person name="Lipzen A."/>
            <person name="Labutti K."/>
            <person name="Barry K."/>
            <person name="Miao Y."/>
            <person name="Rahimi M.J."/>
            <person name="Shen Q."/>
            <person name="Grigoriev I.V."/>
            <person name="Kubicek C.P."/>
            <person name="Druzhinina I.S."/>
        </authorList>
    </citation>
    <scope>NUCLEOTIDE SEQUENCE [LARGE SCALE GENOMIC DNA]</scope>
    <source>
        <strain evidence="1 2">CBS 433.97</strain>
    </source>
</reference>
<organism evidence="1 2">
    <name type="scientific">Trichoderma asperellum (strain ATCC 204424 / CBS 433.97 / NBRC 101777)</name>
    <dbReference type="NCBI Taxonomy" id="1042311"/>
    <lineage>
        <taxon>Eukaryota</taxon>
        <taxon>Fungi</taxon>
        <taxon>Dikarya</taxon>
        <taxon>Ascomycota</taxon>
        <taxon>Pezizomycotina</taxon>
        <taxon>Sordariomycetes</taxon>
        <taxon>Hypocreomycetidae</taxon>
        <taxon>Hypocreales</taxon>
        <taxon>Hypocreaceae</taxon>
        <taxon>Trichoderma</taxon>
    </lineage>
</organism>
<accession>A0A2T3Z629</accession>
<protein>
    <submittedName>
        <fullName evidence="1">Uncharacterized protein</fullName>
    </submittedName>
</protein>
<proteinExistence type="predicted"/>
<evidence type="ECO:0000313" key="1">
    <source>
        <dbReference type="EMBL" id="PTB40268.1"/>
    </source>
</evidence>
<evidence type="ECO:0000313" key="2">
    <source>
        <dbReference type="Proteomes" id="UP000240493"/>
    </source>
</evidence>
<gene>
    <name evidence="1" type="ORF">M441DRAFT_59067</name>
</gene>
<dbReference type="AlphaFoldDB" id="A0A2T3Z629"/>
<dbReference type="EMBL" id="KZ679263">
    <property type="protein sequence ID" value="PTB40268.1"/>
    <property type="molecule type" value="Genomic_DNA"/>
</dbReference>
<sequence length="83" mass="8500">MPARDTPFYRSLASRSPASALLPTGLASRTSTNLLYTPCTGLHTGSIDGSRARLQPLISIAFASTVALASNSGAAHEAVANAK</sequence>